<evidence type="ECO:0000259" key="9">
    <source>
        <dbReference type="PROSITE" id="PS51058"/>
    </source>
</evidence>
<feature type="compositionally biased region" description="Low complexity" evidence="8">
    <location>
        <begin position="418"/>
        <end position="459"/>
    </location>
</feature>
<evidence type="ECO:0000256" key="8">
    <source>
        <dbReference type="SAM" id="MobiDB-lite"/>
    </source>
</evidence>
<dbReference type="OrthoDB" id="8777148at2759"/>
<feature type="compositionally biased region" description="Low complexity" evidence="8">
    <location>
        <begin position="93"/>
        <end position="113"/>
    </location>
</feature>
<evidence type="ECO:0000256" key="4">
    <source>
        <dbReference type="ARBA" id="ARBA00022771"/>
    </source>
</evidence>
<evidence type="ECO:0000256" key="5">
    <source>
        <dbReference type="ARBA" id="ARBA00022833"/>
    </source>
</evidence>
<sequence length="679" mass="72852">MAAAPQLYAVSSHFQPTNYSFEAANFANPVYNDNNIQPYFDNGISTLQQIQAGEAKYGDPPYLGKKQKHGYGSSSSSGGDNYNHHHPHHHHSSSSSGQYAPSSSSSSSGHYAAPPAVGHDQGCYCALGRMGHYDDHHHKHKKHGKSFGGYDSHYKHFGGGSLSRVLLGSAFGILGALAINGLTPITTTTNDSSTTLTPTVTMTNPTDATNPTVPTNPTDSTDTGPGSSGLLRLFRRRQRPNRLFQIHVPRTMSLVTPPMMVNNLEDALAENDEGKMVTVMQPSTRPAFEDGKERHKRSIEENNEVGTESPVWASDSLQPPAQSPIIQTLASAPVGSPNTYPLVPAPVQARDIPQIQQQYLDERQIHLFPPGAYNQGAVFAVAAPATFATIVVPPPSADSTTVKCEQTQLADLGAPQLVHQHQQASLHAQQQSQHQQPQHQQQQHVVQQAVAPPSSAPASGATGRKPGRKRAKLSADVVHVTDLDGVESVSQVPAVSSTAPPPHLHHMDADKQVKKKRKRCGECLGCQRKDNCGSCAPCKNSKSHQICKMRRCEKLTEKRVRTTLSISSTIRKHEPEFLDDVPGTQQTAGARHSGASACSITGIINSCPVHERDQGLAWEAGVALSRVGSGSGHRVDESSTSPPVGDGDFNSLAAGEEEDPGVRRFHPAPRGLPPLLVSL</sequence>
<comment type="subcellular location">
    <subcellularLocation>
        <location evidence="1">Cytoplasm</location>
    </subcellularLocation>
</comment>
<evidence type="ECO:0000256" key="6">
    <source>
        <dbReference type="ARBA" id="ARBA00023125"/>
    </source>
</evidence>
<keyword evidence="3" id="KW-0479">Metal-binding</keyword>
<dbReference type="PANTHER" id="PTHR13419:SF0">
    <property type="entry name" value="CXXC-TYPE DOMAIN-CONTAINING PROTEIN"/>
    <property type="match status" value="1"/>
</dbReference>
<dbReference type="Proteomes" id="UP000678499">
    <property type="component" value="Unassembled WGS sequence"/>
</dbReference>
<dbReference type="AlphaFoldDB" id="A0A7R9BPC1"/>
<dbReference type="GO" id="GO:0008270">
    <property type="term" value="F:zinc ion binding"/>
    <property type="evidence" value="ECO:0007669"/>
    <property type="project" value="UniProtKB-KW"/>
</dbReference>
<evidence type="ECO:0000256" key="3">
    <source>
        <dbReference type="ARBA" id="ARBA00022723"/>
    </source>
</evidence>
<dbReference type="GO" id="GO:0008327">
    <property type="term" value="F:methyl-CpG binding"/>
    <property type="evidence" value="ECO:0007669"/>
    <property type="project" value="TreeGrafter"/>
</dbReference>
<dbReference type="EMBL" id="OA883499">
    <property type="protein sequence ID" value="CAD7279063.1"/>
    <property type="molecule type" value="Genomic_DNA"/>
</dbReference>
<dbReference type="GO" id="GO:0005737">
    <property type="term" value="C:cytoplasm"/>
    <property type="evidence" value="ECO:0007669"/>
    <property type="project" value="UniProtKB-SubCell"/>
</dbReference>
<feature type="compositionally biased region" description="Polar residues" evidence="8">
    <location>
        <begin position="211"/>
        <end position="224"/>
    </location>
</feature>
<feature type="region of interest" description="Disordered" evidence="8">
    <location>
        <begin position="56"/>
        <end position="113"/>
    </location>
</feature>
<feature type="domain" description="CXXC-type" evidence="9">
    <location>
        <begin position="513"/>
        <end position="553"/>
    </location>
</feature>
<reference evidence="10" key="1">
    <citation type="submission" date="2020-11" db="EMBL/GenBank/DDBJ databases">
        <authorList>
            <person name="Tran Van P."/>
        </authorList>
    </citation>
    <scope>NUCLEOTIDE SEQUENCE</scope>
</reference>
<keyword evidence="11" id="KW-1185">Reference proteome</keyword>
<feature type="compositionally biased region" description="Polar residues" evidence="8">
    <location>
        <begin position="489"/>
        <end position="498"/>
    </location>
</feature>
<dbReference type="GO" id="GO:0005634">
    <property type="term" value="C:nucleus"/>
    <property type="evidence" value="ECO:0007669"/>
    <property type="project" value="TreeGrafter"/>
</dbReference>
<keyword evidence="4 7" id="KW-0863">Zinc-finger</keyword>
<dbReference type="PROSITE" id="PS51058">
    <property type="entry name" value="ZF_CXXC"/>
    <property type="match status" value="1"/>
</dbReference>
<proteinExistence type="predicted"/>
<evidence type="ECO:0000256" key="7">
    <source>
        <dbReference type="PROSITE-ProRule" id="PRU00509"/>
    </source>
</evidence>
<dbReference type="PANTHER" id="PTHR13419">
    <property type="entry name" value="ZINC FINGER-CONTAINING"/>
    <property type="match status" value="1"/>
</dbReference>
<gene>
    <name evidence="10" type="ORF">NMOB1V02_LOCUS6747</name>
</gene>
<keyword evidence="6" id="KW-0238">DNA-binding</keyword>
<evidence type="ECO:0000313" key="10">
    <source>
        <dbReference type="EMBL" id="CAD7279063.1"/>
    </source>
</evidence>
<evidence type="ECO:0000313" key="11">
    <source>
        <dbReference type="Proteomes" id="UP000678499"/>
    </source>
</evidence>
<feature type="region of interest" description="Disordered" evidence="8">
    <location>
        <begin position="627"/>
        <end position="670"/>
    </location>
</feature>
<dbReference type="Pfam" id="PF02008">
    <property type="entry name" value="zf-CXXC"/>
    <property type="match status" value="1"/>
</dbReference>
<feature type="compositionally biased region" description="Low complexity" evidence="8">
    <location>
        <begin position="190"/>
        <end position="210"/>
    </location>
</feature>
<organism evidence="10">
    <name type="scientific">Notodromas monacha</name>
    <dbReference type="NCBI Taxonomy" id="399045"/>
    <lineage>
        <taxon>Eukaryota</taxon>
        <taxon>Metazoa</taxon>
        <taxon>Ecdysozoa</taxon>
        <taxon>Arthropoda</taxon>
        <taxon>Crustacea</taxon>
        <taxon>Oligostraca</taxon>
        <taxon>Ostracoda</taxon>
        <taxon>Podocopa</taxon>
        <taxon>Podocopida</taxon>
        <taxon>Cypridocopina</taxon>
        <taxon>Cypridoidea</taxon>
        <taxon>Cyprididae</taxon>
        <taxon>Notodromas</taxon>
    </lineage>
</organism>
<accession>A0A7R9BPC1</accession>
<feature type="region of interest" description="Disordered" evidence="8">
    <location>
        <begin position="190"/>
        <end position="235"/>
    </location>
</feature>
<dbReference type="InterPro" id="IPR002857">
    <property type="entry name" value="Znf_CXXC"/>
</dbReference>
<dbReference type="InterPro" id="IPR040388">
    <property type="entry name" value="CXXC4/CXXC5"/>
</dbReference>
<keyword evidence="2" id="KW-0963">Cytoplasm</keyword>
<name>A0A7R9BPC1_9CRUS</name>
<keyword evidence="5" id="KW-0862">Zinc</keyword>
<feature type="compositionally biased region" description="Low complexity" evidence="8">
    <location>
        <begin position="70"/>
        <end position="81"/>
    </location>
</feature>
<feature type="region of interest" description="Disordered" evidence="8">
    <location>
        <begin position="418"/>
        <end position="473"/>
    </location>
</feature>
<dbReference type="EMBL" id="CAJPEX010001462">
    <property type="protein sequence ID" value="CAG0919215.1"/>
    <property type="molecule type" value="Genomic_DNA"/>
</dbReference>
<evidence type="ECO:0000256" key="1">
    <source>
        <dbReference type="ARBA" id="ARBA00004496"/>
    </source>
</evidence>
<evidence type="ECO:0000256" key="2">
    <source>
        <dbReference type="ARBA" id="ARBA00022490"/>
    </source>
</evidence>
<feature type="region of interest" description="Disordered" evidence="8">
    <location>
        <begin position="489"/>
        <end position="509"/>
    </location>
</feature>
<protein>
    <recommendedName>
        <fullName evidence="9">CXXC-type domain-containing protein</fullName>
    </recommendedName>
</protein>